<gene>
    <name evidence="6" type="ORF">TSUD_63630</name>
</gene>
<dbReference type="SUPFAM" id="SSF54654">
    <property type="entry name" value="CI-2 family of serine protease inhibitors"/>
    <property type="match status" value="1"/>
</dbReference>
<dbReference type="PRINTS" id="PR00292">
    <property type="entry name" value="POTATOINHBTR"/>
</dbReference>
<dbReference type="GO" id="GO:0009611">
    <property type="term" value="P:response to wounding"/>
    <property type="evidence" value="ECO:0007669"/>
    <property type="project" value="InterPro"/>
</dbReference>
<feature type="domain" description="Replication protein A 70 kDa DNA-binding subunit B/D first OB fold" evidence="4">
    <location>
        <begin position="74"/>
        <end position="159"/>
    </location>
</feature>
<dbReference type="AlphaFoldDB" id="A0A2Z6MGD9"/>
<dbReference type="CDD" id="cd04480">
    <property type="entry name" value="RPA1_DBD_A_like"/>
    <property type="match status" value="1"/>
</dbReference>
<evidence type="ECO:0000256" key="2">
    <source>
        <dbReference type="ARBA" id="ARBA00022690"/>
    </source>
</evidence>
<dbReference type="PROSITE" id="PS00285">
    <property type="entry name" value="POTATO_INHIBITOR"/>
    <property type="match status" value="1"/>
</dbReference>
<comment type="similarity">
    <text evidence="1">Belongs to the protease inhibitor I13 (potato type I serine protease inhibitor) family.</text>
</comment>
<dbReference type="InterPro" id="IPR012340">
    <property type="entry name" value="NA-bd_OB-fold"/>
</dbReference>
<keyword evidence="2" id="KW-0646">Protease inhibitor</keyword>
<dbReference type="CDD" id="cd04481">
    <property type="entry name" value="RPA1_DBD_B_like"/>
    <property type="match status" value="1"/>
</dbReference>
<dbReference type="Pfam" id="PF08646">
    <property type="entry name" value="Rep_fac-A_C"/>
    <property type="match status" value="1"/>
</dbReference>
<name>A0A2Z6MGD9_TRISU</name>
<dbReference type="Pfam" id="PF00280">
    <property type="entry name" value="potato_inhibit"/>
    <property type="match status" value="1"/>
</dbReference>
<dbReference type="InterPro" id="IPR003871">
    <property type="entry name" value="RFA1B/D_OB_1st"/>
</dbReference>
<evidence type="ECO:0000313" key="7">
    <source>
        <dbReference type="Proteomes" id="UP000242715"/>
    </source>
</evidence>
<protein>
    <submittedName>
        <fullName evidence="6">Uncharacterized protein</fullName>
    </submittedName>
</protein>
<dbReference type="Gene3D" id="2.40.50.140">
    <property type="entry name" value="Nucleic acid-binding proteins"/>
    <property type="match status" value="3"/>
</dbReference>
<evidence type="ECO:0000256" key="3">
    <source>
        <dbReference type="ARBA" id="ARBA00022900"/>
    </source>
</evidence>
<keyword evidence="7" id="KW-1185">Reference proteome</keyword>
<dbReference type="EMBL" id="DF973462">
    <property type="protein sequence ID" value="GAU31614.1"/>
    <property type="molecule type" value="Genomic_DNA"/>
</dbReference>
<reference evidence="7" key="1">
    <citation type="journal article" date="2017" name="Front. Plant Sci.">
        <title>Climate Clever Clovers: New Paradigm to Reduce the Environmental Footprint of Ruminants by Breeding Low Methanogenic Forages Utilizing Haplotype Variation.</title>
        <authorList>
            <person name="Kaur P."/>
            <person name="Appels R."/>
            <person name="Bayer P.E."/>
            <person name="Keeble-Gagnere G."/>
            <person name="Wang J."/>
            <person name="Hirakawa H."/>
            <person name="Shirasawa K."/>
            <person name="Vercoe P."/>
            <person name="Stefanova K."/>
            <person name="Durmic Z."/>
            <person name="Nichols P."/>
            <person name="Revell C."/>
            <person name="Isobe S.N."/>
            <person name="Edwards D."/>
            <person name="Erskine W."/>
        </authorList>
    </citation>
    <scope>NUCLEOTIDE SEQUENCE [LARGE SCALE GENOMIC DNA]</scope>
    <source>
        <strain evidence="7">cv. Daliak</strain>
    </source>
</reference>
<evidence type="ECO:0000256" key="1">
    <source>
        <dbReference type="ARBA" id="ARBA00008210"/>
    </source>
</evidence>
<accession>A0A2Z6MGD9</accession>
<dbReference type="Proteomes" id="UP000242715">
    <property type="component" value="Unassembled WGS sequence"/>
</dbReference>
<dbReference type="SUPFAM" id="SSF50249">
    <property type="entry name" value="Nucleic acid-binding proteins"/>
    <property type="match status" value="3"/>
</dbReference>
<evidence type="ECO:0000259" key="5">
    <source>
        <dbReference type="Pfam" id="PF08646"/>
    </source>
</evidence>
<evidence type="ECO:0000313" key="6">
    <source>
        <dbReference type="EMBL" id="GAU31614.1"/>
    </source>
</evidence>
<dbReference type="PANTHER" id="PTHR47165:SF4">
    <property type="entry name" value="OS03G0429900 PROTEIN"/>
    <property type="match status" value="1"/>
</dbReference>
<feature type="domain" description="Replication factor A C-terminal" evidence="5">
    <location>
        <begin position="340"/>
        <end position="447"/>
    </location>
</feature>
<proteinExistence type="inferred from homology"/>
<dbReference type="Gene3D" id="3.30.10.10">
    <property type="entry name" value="Trypsin Inhibitor V, subunit A"/>
    <property type="match status" value="1"/>
</dbReference>
<organism evidence="6 7">
    <name type="scientific">Trifolium subterraneum</name>
    <name type="common">Subterranean clover</name>
    <dbReference type="NCBI Taxonomy" id="3900"/>
    <lineage>
        <taxon>Eukaryota</taxon>
        <taxon>Viridiplantae</taxon>
        <taxon>Streptophyta</taxon>
        <taxon>Embryophyta</taxon>
        <taxon>Tracheophyta</taxon>
        <taxon>Spermatophyta</taxon>
        <taxon>Magnoliopsida</taxon>
        <taxon>eudicotyledons</taxon>
        <taxon>Gunneridae</taxon>
        <taxon>Pentapetalae</taxon>
        <taxon>rosids</taxon>
        <taxon>fabids</taxon>
        <taxon>Fabales</taxon>
        <taxon>Fabaceae</taxon>
        <taxon>Papilionoideae</taxon>
        <taxon>50 kb inversion clade</taxon>
        <taxon>NPAAA clade</taxon>
        <taxon>Hologalegina</taxon>
        <taxon>IRL clade</taxon>
        <taxon>Trifolieae</taxon>
        <taxon>Trifolium</taxon>
    </lineage>
</organism>
<sequence>MSDNECQGKDSWPELVGVEGKVAAATIERENPLVNANIVLEGTSVTDDFRCDRVRVWVDKSGIVIQLYAMDNAFDMVGSVSPGRESWRFKVLVLRLWNVYSFMRPDQVNSIEMVLIDEKGAKIHASVRRQLMYLFRLKIAEGNVYKMSHFSVEPEPDPYGLSLSTIGDICGFGPEHDFLVDVIALITGISAEKEYIRDGRVTKMIVLELSDNSGKCECTLFGDYVEELQRMLSRRDEGLPVVVVQFAKIKIFRGNVSLQNVMSATRIYVNPSIPEFFSFKKGLTIRGVETSSSIPVIGPHVRPSLEEEFLVNYPKTSIAQLLENVEDGIYVVGAVVDGLVEFEEWWYPACSCHRCVTADSGAFYCKQCVKHVFKMVPRFRVKLKVDDGSGHAVFVVFDNDMIALLGIPCHELVASSKVVAQNAGFYPTQLELLKGTKLLFKVEKSSDGSMPFDGSFRVKRICDDISVINTFYSALGISDDVEVNVEEEFVESTQVDDFVTNLIVNNVGEENAVSPKSVLSEVISLGDDSDSGIEVFVLGRVELQADKYSSAKRNLLAAFSESDDASPSSSKIKKVSGK</sequence>
<evidence type="ECO:0000259" key="4">
    <source>
        <dbReference type="Pfam" id="PF02721"/>
    </source>
</evidence>
<dbReference type="GO" id="GO:0004867">
    <property type="term" value="F:serine-type endopeptidase inhibitor activity"/>
    <property type="evidence" value="ECO:0007669"/>
    <property type="project" value="UniProtKB-KW"/>
</dbReference>
<dbReference type="InterPro" id="IPR036354">
    <property type="entry name" value="Prot_inh_pot1_sf"/>
</dbReference>
<dbReference type="PANTHER" id="PTHR47165">
    <property type="entry name" value="OS03G0429900 PROTEIN"/>
    <property type="match status" value="1"/>
</dbReference>
<keyword evidence="3" id="KW-0722">Serine protease inhibitor</keyword>
<dbReference type="Pfam" id="PF02721">
    <property type="entry name" value="DUF223"/>
    <property type="match status" value="1"/>
</dbReference>
<dbReference type="InterPro" id="IPR000864">
    <property type="entry name" value="Prot_inh_pot1"/>
</dbReference>
<dbReference type="OrthoDB" id="1427313at2759"/>
<dbReference type="InterPro" id="IPR013955">
    <property type="entry name" value="Rep_factor-A_C"/>
</dbReference>